<dbReference type="GO" id="GO:0006351">
    <property type="term" value="P:DNA-templated transcription"/>
    <property type="evidence" value="ECO:0007669"/>
    <property type="project" value="TreeGrafter"/>
</dbReference>
<sequence>MVKREHLIKLKKVFSAGGEGLNLAHSFLCAIALGEKLSYRDKEAQRVLGGLRRYKFVRRVKREQKDFYTLTEKGENKLRKIFIDEIVIKEQSKWDGKWRIVMYDLPIRFKKAREAFRWKLKDLGFMQFQKSTWVYPYPCEGEMLFVADFFGVRKHIEILEVSKVLDDKKLKDHFGL</sequence>
<dbReference type="AlphaFoldDB" id="A0A1F6W184"/>
<proteinExistence type="predicted"/>
<evidence type="ECO:0000313" key="2">
    <source>
        <dbReference type="EMBL" id="OGI75673.1"/>
    </source>
</evidence>
<feature type="domain" description="Transcriptional repressor PaaX-like central Cas2-like" evidence="1">
    <location>
        <begin position="92"/>
        <end position="164"/>
    </location>
</feature>
<dbReference type="InterPro" id="IPR048846">
    <property type="entry name" value="PaaX-like_central"/>
</dbReference>
<protein>
    <recommendedName>
        <fullName evidence="1">Transcriptional repressor PaaX-like central Cas2-like domain-containing protein</fullName>
    </recommendedName>
</protein>
<dbReference type="PANTHER" id="PTHR30319:SF1">
    <property type="entry name" value="TRANSCRIPTIONAL REPRESSOR PAAX"/>
    <property type="match status" value="1"/>
</dbReference>
<name>A0A1F6W184_9BACT</name>
<comment type="caution">
    <text evidence="2">The sequence shown here is derived from an EMBL/GenBank/DDBJ whole genome shotgun (WGS) entry which is preliminary data.</text>
</comment>
<dbReference type="PANTHER" id="PTHR30319">
    <property type="entry name" value="PHENYLACETIC ACID REGULATOR-RELATED TRANSCRIPTIONAL REPRESSOR"/>
    <property type="match status" value="1"/>
</dbReference>
<dbReference type="Pfam" id="PF20803">
    <property type="entry name" value="PaaX_M"/>
    <property type="match status" value="1"/>
</dbReference>
<dbReference type="EMBL" id="MFUG01000016">
    <property type="protein sequence ID" value="OGI75673.1"/>
    <property type="molecule type" value="Genomic_DNA"/>
</dbReference>
<evidence type="ECO:0000259" key="1">
    <source>
        <dbReference type="Pfam" id="PF20803"/>
    </source>
</evidence>
<dbReference type="Proteomes" id="UP000179275">
    <property type="component" value="Unassembled WGS sequence"/>
</dbReference>
<reference evidence="2 3" key="1">
    <citation type="journal article" date="2016" name="Nat. Commun.">
        <title>Thousands of microbial genomes shed light on interconnected biogeochemical processes in an aquifer system.</title>
        <authorList>
            <person name="Anantharaman K."/>
            <person name="Brown C.T."/>
            <person name="Hug L.A."/>
            <person name="Sharon I."/>
            <person name="Castelle C.J."/>
            <person name="Probst A.J."/>
            <person name="Thomas B.C."/>
            <person name="Singh A."/>
            <person name="Wilkins M.J."/>
            <person name="Karaoz U."/>
            <person name="Brodie E.L."/>
            <person name="Williams K.H."/>
            <person name="Hubbard S.S."/>
            <person name="Banfield J.F."/>
        </authorList>
    </citation>
    <scope>NUCLEOTIDE SEQUENCE [LARGE SCALE GENOMIC DNA]</scope>
</reference>
<gene>
    <name evidence="2" type="ORF">A3C67_02680</name>
</gene>
<evidence type="ECO:0000313" key="3">
    <source>
        <dbReference type="Proteomes" id="UP000179275"/>
    </source>
</evidence>
<dbReference type="STRING" id="1801756.A3C67_02680"/>
<accession>A0A1F6W184</accession>
<organism evidence="2 3">
    <name type="scientific">Candidatus Nomurabacteria bacterium RIFCSPHIGHO2_02_FULL_42_19</name>
    <dbReference type="NCBI Taxonomy" id="1801756"/>
    <lineage>
        <taxon>Bacteria</taxon>
        <taxon>Candidatus Nomuraibacteriota</taxon>
    </lineage>
</organism>
<dbReference type="Gene3D" id="3.30.70.2650">
    <property type="match status" value="1"/>
</dbReference>